<dbReference type="Proteomes" id="UP001224412">
    <property type="component" value="Unassembled WGS sequence"/>
</dbReference>
<evidence type="ECO:0000259" key="1">
    <source>
        <dbReference type="Pfam" id="PF12728"/>
    </source>
</evidence>
<dbReference type="EMBL" id="JASNVH010000008">
    <property type="protein sequence ID" value="MDK4307062.1"/>
    <property type="molecule type" value="Genomic_DNA"/>
</dbReference>
<dbReference type="RefSeq" id="WP_284589127.1">
    <property type="nucleotide sequence ID" value="NZ_JASNUC010000011.1"/>
</dbReference>
<evidence type="ECO:0000313" key="3">
    <source>
        <dbReference type="Proteomes" id="UP001224412"/>
    </source>
</evidence>
<dbReference type="NCBIfam" id="TIGR01764">
    <property type="entry name" value="excise"/>
    <property type="match status" value="1"/>
</dbReference>
<accession>A0AAP4F883</accession>
<proteinExistence type="predicted"/>
<dbReference type="GO" id="GO:0003677">
    <property type="term" value="F:DNA binding"/>
    <property type="evidence" value="ECO:0007669"/>
    <property type="project" value="InterPro"/>
</dbReference>
<feature type="domain" description="Helix-turn-helix" evidence="1">
    <location>
        <begin position="79"/>
        <end position="127"/>
    </location>
</feature>
<organism evidence="2 3">
    <name type="scientific">Corynebacterium pseudodiphtheriticum</name>
    <dbReference type="NCBI Taxonomy" id="37637"/>
    <lineage>
        <taxon>Bacteria</taxon>
        <taxon>Bacillati</taxon>
        <taxon>Actinomycetota</taxon>
        <taxon>Actinomycetes</taxon>
        <taxon>Mycobacteriales</taxon>
        <taxon>Corynebacteriaceae</taxon>
        <taxon>Corynebacterium</taxon>
    </lineage>
</organism>
<comment type="caution">
    <text evidence="2">The sequence shown here is derived from an EMBL/GenBank/DDBJ whole genome shotgun (WGS) entry which is preliminary data.</text>
</comment>
<reference evidence="2" key="1">
    <citation type="submission" date="2023-05" db="EMBL/GenBank/DDBJ databases">
        <title>Metabolic capabilities are highly conserved among human nasal-associated Corynebacterium species in pangenomic analyses.</title>
        <authorList>
            <person name="Tran T.H."/>
            <person name="Roberts A.Q."/>
            <person name="Escapa I.F."/>
            <person name="Gao W."/>
            <person name="Conlan S."/>
            <person name="Kong H."/>
            <person name="Segre J.A."/>
            <person name="Kelly M.S."/>
            <person name="Lemon K.P."/>
        </authorList>
    </citation>
    <scope>NUCLEOTIDE SEQUENCE</scope>
    <source>
        <strain evidence="2">KPL2773</strain>
    </source>
</reference>
<dbReference type="InterPro" id="IPR010093">
    <property type="entry name" value="SinI_DNA-bd"/>
</dbReference>
<dbReference type="InterPro" id="IPR041657">
    <property type="entry name" value="HTH_17"/>
</dbReference>
<sequence length="149" mass="16520">MKSLQQTNTSHSRSTARQALEQFSKVLENTPGAEDLHVTVDRTNELICLPRSVADLLCEILSKTAAGQTVGIIPTNAELTTQQAADLLNVSRPHIVKLIDEGTLKGHKVGKHRRLNAIDVQNYKHQRDVEQREAVDELTALSDELGLYE</sequence>
<dbReference type="Pfam" id="PF12728">
    <property type="entry name" value="HTH_17"/>
    <property type="match status" value="1"/>
</dbReference>
<dbReference type="AlphaFoldDB" id="A0AAP4F883"/>
<evidence type="ECO:0000313" key="2">
    <source>
        <dbReference type="EMBL" id="MDK4307062.1"/>
    </source>
</evidence>
<gene>
    <name evidence="2" type="ORF">QPX42_05820</name>
</gene>
<protein>
    <submittedName>
        <fullName evidence="2">Helix-turn-helix domain-containing protein</fullName>
    </submittedName>
</protein>
<name>A0AAP4F883_9CORY</name>